<keyword evidence="3" id="KW-1185">Reference proteome</keyword>
<protein>
    <submittedName>
        <fullName evidence="1">FOP dimerization domain-containing protein</fullName>
    </submittedName>
</protein>
<accession>V6LLS5</accession>
<dbReference type="InterPro" id="IPR006594">
    <property type="entry name" value="LisH"/>
</dbReference>
<sequence length="129" mass="14530">MDEIRDLVVKKMKQENTFSQLKAAVRASTEQILSENRTIPPPAFESEHQLLLEVIGEFFRYVGLNATASALESEAGTTQLSLRRDFLIQHVGLNSEIVGEDTSVLHAMYNCCQQFGKVEAVIEEEQEDE</sequence>
<name>V6LLS5_9EUKA</name>
<dbReference type="PROSITE" id="PS50896">
    <property type="entry name" value="LISH"/>
    <property type="match status" value="1"/>
</dbReference>
<evidence type="ECO:0000313" key="2">
    <source>
        <dbReference type="EMBL" id="KAH0577107.1"/>
    </source>
</evidence>
<gene>
    <name evidence="1" type="ORF">SS50377_14461</name>
    <name evidence="2" type="ORF">SS50377_20457</name>
</gene>
<reference evidence="1 2" key="1">
    <citation type="journal article" date="2014" name="PLoS Genet.">
        <title>The Genome of Spironucleus salmonicida Highlights a Fish Pathogen Adapted to Fluctuating Environments.</title>
        <authorList>
            <person name="Xu F."/>
            <person name="Jerlstrom-Hultqvist J."/>
            <person name="Einarsson E."/>
            <person name="Astvaldsson A."/>
            <person name="Svard S.G."/>
            <person name="Andersson J.O."/>
        </authorList>
    </citation>
    <scope>NUCLEOTIDE SEQUENCE</scope>
    <source>
        <strain evidence="2">ATCC 50377</strain>
    </source>
</reference>
<reference evidence="2" key="2">
    <citation type="submission" date="2020-12" db="EMBL/GenBank/DDBJ databases">
        <title>New Spironucleus salmonicida genome in near-complete chromosomes.</title>
        <authorList>
            <person name="Xu F."/>
            <person name="Kurt Z."/>
            <person name="Jimenez-Gonzalez A."/>
            <person name="Astvaldsson A."/>
            <person name="Andersson J.O."/>
            <person name="Svard S.G."/>
        </authorList>
    </citation>
    <scope>NUCLEOTIDE SEQUENCE</scope>
    <source>
        <strain evidence="2">ATCC 50377</strain>
    </source>
</reference>
<dbReference type="Gene3D" id="1.20.960.40">
    <property type="match status" value="1"/>
</dbReference>
<evidence type="ECO:0000313" key="1">
    <source>
        <dbReference type="EMBL" id="EST45607.1"/>
    </source>
</evidence>
<dbReference type="EMBL" id="KI546090">
    <property type="protein sequence ID" value="EST45607.1"/>
    <property type="molecule type" value="Genomic_DNA"/>
</dbReference>
<dbReference type="EMBL" id="AUWU02000001">
    <property type="protein sequence ID" value="KAH0577107.1"/>
    <property type="molecule type" value="Genomic_DNA"/>
</dbReference>
<proteinExistence type="predicted"/>
<evidence type="ECO:0000313" key="3">
    <source>
        <dbReference type="Proteomes" id="UP000018208"/>
    </source>
</evidence>
<dbReference type="VEuPathDB" id="GiardiaDB:SS50377_20457"/>
<dbReference type="AlphaFoldDB" id="V6LLS5"/>
<dbReference type="Proteomes" id="UP000018208">
    <property type="component" value="Unassembled WGS sequence"/>
</dbReference>
<organism evidence="1">
    <name type="scientific">Spironucleus salmonicida</name>
    <dbReference type="NCBI Taxonomy" id="348837"/>
    <lineage>
        <taxon>Eukaryota</taxon>
        <taxon>Metamonada</taxon>
        <taxon>Diplomonadida</taxon>
        <taxon>Hexamitidae</taxon>
        <taxon>Hexamitinae</taxon>
        <taxon>Spironucleus</taxon>
    </lineage>
</organism>